<feature type="domain" description="Activator of Hsp90 ATPase homologue 1/2-like C-terminal" evidence="2">
    <location>
        <begin position="31"/>
        <end position="160"/>
    </location>
</feature>
<dbReference type="RefSeq" id="WP_269034057.1">
    <property type="nucleotide sequence ID" value="NZ_CP114040.1"/>
</dbReference>
<gene>
    <name evidence="3" type="ORF">O0S08_36400</name>
</gene>
<evidence type="ECO:0000256" key="1">
    <source>
        <dbReference type="ARBA" id="ARBA00006817"/>
    </source>
</evidence>
<dbReference type="InterPro" id="IPR013538">
    <property type="entry name" value="ASHA1/2-like_C"/>
</dbReference>
<name>A0ABY7GXJ1_9BACT</name>
<dbReference type="EMBL" id="CP114040">
    <property type="protein sequence ID" value="WAS91695.1"/>
    <property type="molecule type" value="Genomic_DNA"/>
</dbReference>
<dbReference type="InterPro" id="IPR023393">
    <property type="entry name" value="START-like_dom_sf"/>
</dbReference>
<dbReference type="Proteomes" id="UP001164459">
    <property type="component" value="Chromosome"/>
</dbReference>
<reference evidence="3" key="1">
    <citation type="submission" date="2022-11" db="EMBL/GenBank/DDBJ databases">
        <title>Minimal conservation of predation-associated metabolite biosynthetic gene clusters underscores biosynthetic potential of Myxococcota including descriptions for ten novel species: Archangium lansinium sp. nov., Myxococcus landrumus sp. nov., Nannocystis bai.</title>
        <authorList>
            <person name="Ahearne A."/>
            <person name="Stevens C."/>
            <person name="Dowd S."/>
        </authorList>
    </citation>
    <scope>NUCLEOTIDE SEQUENCE</scope>
    <source>
        <strain evidence="3">Fl3</strain>
    </source>
</reference>
<protein>
    <submittedName>
        <fullName evidence="3">SRPBCC family protein</fullName>
    </submittedName>
</protein>
<dbReference type="CDD" id="cd07826">
    <property type="entry name" value="SRPBCC_CalC_Aha1-like_9"/>
    <property type="match status" value="1"/>
</dbReference>
<evidence type="ECO:0000313" key="3">
    <source>
        <dbReference type="EMBL" id="WAS91695.1"/>
    </source>
</evidence>
<keyword evidence="4" id="KW-1185">Reference proteome</keyword>
<dbReference type="Gene3D" id="3.30.530.20">
    <property type="match status" value="1"/>
</dbReference>
<evidence type="ECO:0000259" key="2">
    <source>
        <dbReference type="Pfam" id="PF08327"/>
    </source>
</evidence>
<accession>A0ABY7GXJ1</accession>
<comment type="similarity">
    <text evidence="1">Belongs to the AHA1 family.</text>
</comment>
<dbReference type="Pfam" id="PF08327">
    <property type="entry name" value="AHSA1"/>
    <property type="match status" value="1"/>
</dbReference>
<organism evidence="3 4">
    <name type="scientific">Nannocystis punicea</name>
    <dbReference type="NCBI Taxonomy" id="2995304"/>
    <lineage>
        <taxon>Bacteria</taxon>
        <taxon>Pseudomonadati</taxon>
        <taxon>Myxococcota</taxon>
        <taxon>Polyangia</taxon>
        <taxon>Nannocystales</taxon>
        <taxon>Nannocystaceae</taxon>
        <taxon>Nannocystis</taxon>
    </lineage>
</organism>
<sequence>MTTNKIVPTRHGSAVVTLPSDTEILITRAFDYPAELVFKAWTTPALIRRWWGFETSEWLVCEVDLREGGRWRYVIRERDMEVGFHGQFREIDRPRRLVSTEVYEGFPDGEALNVMTFEEVDGVTTMRTLVQHSCKEHRDGHINSGMEGGMQVSYNRMEDVIAELRGAAAA</sequence>
<proteinExistence type="inferred from homology"/>
<evidence type="ECO:0000313" key="4">
    <source>
        <dbReference type="Proteomes" id="UP001164459"/>
    </source>
</evidence>
<dbReference type="SUPFAM" id="SSF55961">
    <property type="entry name" value="Bet v1-like"/>
    <property type="match status" value="1"/>
</dbReference>